<dbReference type="WBParaSite" id="Minc3s01275g22377">
    <property type="protein sequence ID" value="Minc3s01275g22377"/>
    <property type="gene ID" value="Minc3s01275g22377"/>
</dbReference>
<evidence type="ECO:0000313" key="3">
    <source>
        <dbReference type="WBParaSite" id="Minc3s01275g22377"/>
    </source>
</evidence>
<accession>A0A914M4M4</accession>
<organism evidence="2 3">
    <name type="scientific">Meloidogyne incognita</name>
    <name type="common">Southern root-knot nematode worm</name>
    <name type="synonym">Oxyuris incognita</name>
    <dbReference type="NCBI Taxonomy" id="6306"/>
    <lineage>
        <taxon>Eukaryota</taxon>
        <taxon>Metazoa</taxon>
        <taxon>Ecdysozoa</taxon>
        <taxon>Nematoda</taxon>
        <taxon>Chromadorea</taxon>
        <taxon>Rhabditida</taxon>
        <taxon>Tylenchina</taxon>
        <taxon>Tylenchomorpha</taxon>
        <taxon>Tylenchoidea</taxon>
        <taxon>Meloidogynidae</taxon>
        <taxon>Meloidogyninae</taxon>
        <taxon>Meloidogyne</taxon>
        <taxon>Meloidogyne incognita group</taxon>
    </lineage>
</organism>
<reference evidence="3" key="1">
    <citation type="submission" date="2022-11" db="UniProtKB">
        <authorList>
            <consortium name="WormBaseParasite"/>
        </authorList>
    </citation>
    <scope>IDENTIFICATION</scope>
</reference>
<protein>
    <submittedName>
        <fullName evidence="3">Biogenesis of lysosome-related organelles complex 1 subunit 5</fullName>
    </submittedName>
</protein>
<keyword evidence="1" id="KW-0175">Coiled coil</keyword>
<dbReference type="AlphaFoldDB" id="A0A914M4M4"/>
<name>A0A914M4M4_MELIC</name>
<proteinExistence type="predicted"/>
<dbReference type="Proteomes" id="UP000887563">
    <property type="component" value="Unplaced"/>
</dbReference>
<evidence type="ECO:0000313" key="2">
    <source>
        <dbReference type="Proteomes" id="UP000887563"/>
    </source>
</evidence>
<keyword evidence="2" id="KW-1185">Reference proteome</keyword>
<sequence>MEMFSSLVENVQNISENMLSGINIIQPKEEQKIASLVSNFYRQISTREDIQNLLTKYQLQLFQIKEVNSETIRQANICSTRMGRVQQTLSEYSQQMDKLEKLFKNNYLNDWNYKLIKIGKEVNEIEKQILQTELIILKLEEKIKIKEEEKREKEEENVEEDLLKLNI</sequence>
<feature type="coiled-coil region" evidence="1">
    <location>
        <begin position="82"/>
        <end position="166"/>
    </location>
</feature>
<evidence type="ECO:0000256" key="1">
    <source>
        <dbReference type="SAM" id="Coils"/>
    </source>
</evidence>